<dbReference type="Proteomes" id="UP000185596">
    <property type="component" value="Unassembled WGS sequence"/>
</dbReference>
<evidence type="ECO:0000259" key="8">
    <source>
        <dbReference type="PROSITE" id="PS51755"/>
    </source>
</evidence>
<dbReference type="SUPFAM" id="SSF52540">
    <property type="entry name" value="P-loop containing nucleoside triphosphate hydrolases"/>
    <property type="match status" value="1"/>
</dbReference>
<dbReference type="SUPFAM" id="SSF48452">
    <property type="entry name" value="TPR-like"/>
    <property type="match status" value="3"/>
</dbReference>
<dbReference type="Gene3D" id="1.10.10.10">
    <property type="entry name" value="Winged helix-like DNA-binding domain superfamily/Winged helix DNA-binding domain"/>
    <property type="match status" value="1"/>
</dbReference>
<dbReference type="CDD" id="cd15831">
    <property type="entry name" value="BTAD"/>
    <property type="match status" value="1"/>
</dbReference>
<dbReference type="GO" id="GO:0003677">
    <property type="term" value="F:DNA binding"/>
    <property type="evidence" value="ECO:0007669"/>
    <property type="project" value="UniProtKB-UniRule"/>
</dbReference>
<dbReference type="PANTHER" id="PTHR35807:SF1">
    <property type="entry name" value="TRANSCRIPTIONAL REGULATOR REDD"/>
    <property type="match status" value="1"/>
</dbReference>
<gene>
    <name evidence="9" type="ORF">BU204_28890</name>
</gene>
<comment type="caution">
    <text evidence="9">The sequence shown here is derived from an EMBL/GenBank/DDBJ whole genome shotgun (WGS) entry which is preliminary data.</text>
</comment>
<dbReference type="Pfam" id="PF13424">
    <property type="entry name" value="TPR_12"/>
    <property type="match status" value="3"/>
</dbReference>
<feature type="domain" description="OmpR/PhoB-type" evidence="8">
    <location>
        <begin position="1"/>
        <end position="97"/>
    </location>
</feature>
<dbReference type="Gene3D" id="1.25.40.10">
    <property type="entry name" value="Tetratricopeptide repeat domain"/>
    <property type="match status" value="3"/>
</dbReference>
<dbReference type="InterPro" id="IPR001867">
    <property type="entry name" value="OmpR/PhoB-type_DNA-bd"/>
</dbReference>
<evidence type="ECO:0000256" key="1">
    <source>
        <dbReference type="ARBA" id="ARBA00005820"/>
    </source>
</evidence>
<dbReference type="RefSeq" id="WP_075128936.1">
    <property type="nucleotide sequence ID" value="NZ_MSIE01000060.1"/>
</dbReference>
<dbReference type="Pfam" id="PF00486">
    <property type="entry name" value="Trans_reg_C"/>
    <property type="match status" value="1"/>
</dbReference>
<dbReference type="AlphaFoldDB" id="A0A1Q8CDU4"/>
<reference evidence="9 10" key="1">
    <citation type="submission" date="2016-12" db="EMBL/GenBank/DDBJ databases">
        <title>The draft genome sequence of Actinophytocola sp. 11-183.</title>
        <authorList>
            <person name="Wang W."/>
            <person name="Yuan L."/>
        </authorList>
    </citation>
    <scope>NUCLEOTIDE SEQUENCE [LARGE SCALE GENOMIC DNA]</scope>
    <source>
        <strain evidence="9 10">11-183</strain>
    </source>
</reference>
<dbReference type="PROSITE" id="PS50005">
    <property type="entry name" value="TPR"/>
    <property type="match status" value="2"/>
</dbReference>
<dbReference type="InterPro" id="IPR019734">
    <property type="entry name" value="TPR_rpt"/>
</dbReference>
<dbReference type="PROSITE" id="PS51755">
    <property type="entry name" value="OMPR_PHOB"/>
    <property type="match status" value="1"/>
</dbReference>
<protein>
    <submittedName>
        <fullName evidence="9">AfsR family transcriptional regulator</fullName>
    </submittedName>
</protein>
<dbReference type="SUPFAM" id="SSF46894">
    <property type="entry name" value="C-terminal effector domain of the bipartite response regulators"/>
    <property type="match status" value="1"/>
</dbReference>
<evidence type="ECO:0000256" key="5">
    <source>
        <dbReference type="PROSITE-ProRule" id="PRU00339"/>
    </source>
</evidence>
<evidence type="ECO:0000256" key="6">
    <source>
        <dbReference type="PROSITE-ProRule" id="PRU01091"/>
    </source>
</evidence>
<dbReference type="SMART" id="SM01043">
    <property type="entry name" value="BTAD"/>
    <property type="match status" value="1"/>
</dbReference>
<dbReference type="InterPro" id="IPR036388">
    <property type="entry name" value="WH-like_DNA-bd_sf"/>
</dbReference>
<evidence type="ECO:0000313" key="10">
    <source>
        <dbReference type="Proteomes" id="UP000185596"/>
    </source>
</evidence>
<dbReference type="SMART" id="SM00862">
    <property type="entry name" value="Trans_reg_C"/>
    <property type="match status" value="1"/>
</dbReference>
<keyword evidence="5" id="KW-0802">TPR repeat</keyword>
<dbReference type="InterPro" id="IPR051677">
    <property type="entry name" value="AfsR-DnrI-RedD_regulator"/>
</dbReference>
<dbReference type="Pfam" id="PF03704">
    <property type="entry name" value="BTAD"/>
    <property type="match status" value="1"/>
</dbReference>
<evidence type="ECO:0000256" key="4">
    <source>
        <dbReference type="ARBA" id="ARBA00023163"/>
    </source>
</evidence>
<dbReference type="PANTHER" id="PTHR35807">
    <property type="entry name" value="TRANSCRIPTIONAL REGULATOR REDD-RELATED"/>
    <property type="match status" value="1"/>
</dbReference>
<evidence type="ECO:0000313" key="9">
    <source>
        <dbReference type="EMBL" id="OLF12526.1"/>
    </source>
</evidence>
<dbReference type="InterPro" id="IPR011990">
    <property type="entry name" value="TPR-like_helical_dom_sf"/>
</dbReference>
<organism evidence="9 10">
    <name type="scientific">Actinophytocola xanthii</name>
    <dbReference type="NCBI Taxonomy" id="1912961"/>
    <lineage>
        <taxon>Bacteria</taxon>
        <taxon>Bacillati</taxon>
        <taxon>Actinomycetota</taxon>
        <taxon>Actinomycetes</taxon>
        <taxon>Pseudonocardiales</taxon>
        <taxon>Pseudonocardiaceae</taxon>
    </lineage>
</organism>
<feature type="DNA-binding region" description="OmpR/PhoB-type" evidence="6">
    <location>
        <begin position="1"/>
        <end position="97"/>
    </location>
</feature>
<keyword evidence="2" id="KW-0805">Transcription regulation</keyword>
<dbReference type="InterPro" id="IPR005158">
    <property type="entry name" value="BTAD"/>
</dbReference>
<dbReference type="GO" id="GO:0043531">
    <property type="term" value="F:ADP binding"/>
    <property type="evidence" value="ECO:0007669"/>
    <property type="project" value="InterPro"/>
</dbReference>
<feature type="repeat" description="TPR" evidence="5">
    <location>
        <begin position="714"/>
        <end position="747"/>
    </location>
</feature>
<keyword evidence="4" id="KW-0804">Transcription</keyword>
<dbReference type="Gene3D" id="3.40.50.300">
    <property type="entry name" value="P-loop containing nucleotide triphosphate hydrolases"/>
    <property type="match status" value="1"/>
</dbReference>
<evidence type="ECO:0000256" key="2">
    <source>
        <dbReference type="ARBA" id="ARBA00023015"/>
    </source>
</evidence>
<name>A0A1Q8CDU4_9PSEU</name>
<accession>A0A1Q8CDU4</accession>
<sequence>MELRLLGPVEVHAGGRTVAVGPPQCCEVLAALAVDAGRPVPVPVLVDRVWGTAAPQRARRTLHTHLTRIRRLLERTGTSEGEAAPVVRRGGGYALEIDPARVDLHRYRDLVEQARDPACPQRRRLSLLREARGLWRGEPLSGLPGAWAARTRDAWLREHLDTVVAWARAELEIGNAVGVVEPLSRLLAEHPLVESLTATVMRALHAAGRQAEALERYGETRQRLVDELGVEPGDELRRTHLAILRGGLRQAPAPSRPAGPAQLPLDVPGFTGRAGELAQLDGVLSGAEGRAATVVVSAVSGTAGVGKTALAVHWAHRVADRFPDGQLYVNLRGYDPDQPVSAGDALAGLLSALGVPTQDIPLGVEERAVRYRSELAHRRVLVLLDNASTAEQVRPLLPGALSCTALVTSRDSLAGLVALHGARRLDLDLLPHEDAVALLRRLIGKRAEAEPRALADLAERCARLPLALRVAAELAVSRPTSTLADLADDLADQRRRLHLLDAGGDPRAAVTSVFSWSVRHLPPDAARMFPVLGLHPGPDLDAYAAAALVDTSLDLARRALTTLDRAHLVHATDHGRFGMHDLLRAYATSLATGEDAADESRAALDRLFDYYLATAAAAMDVLHPAEEHHRTPSAGRPAPELSDPDRARSWLDAERANLVATAVHAAGHGRPRHAIGLSTVLYRYLDAGHYTDALTLHTHAHQAAAQVGDLGAQAHALLGIGKTYRQLSRHEPALEHLHQALALFRRTGDRTGQAQVLNGLCIVEGMLGRHGPAVEYLHQALELFREAGDEDGQARVLGNLSIIERRLGAYDTATAHCDEALALYRRSGDRDGEARALETLGILEQQRGYHQAALEHLGQSLALYRTLGNHAGEASALDTLGIVHTRLGRPERAVEHLRRSLELRRESRDREGEAWARNGLGAAAHAAGAPAEALAHHTAALDIATEIGARDQQARARAGLGHAHRALDDPDTARSHYREALALYLELGMPEAEEVRADLAALGSPDLDPGCPDPS</sequence>
<dbReference type="OrthoDB" id="4507225at2"/>
<proteinExistence type="inferred from homology"/>
<evidence type="ECO:0000256" key="3">
    <source>
        <dbReference type="ARBA" id="ARBA00023125"/>
    </source>
</evidence>
<comment type="similarity">
    <text evidence="1">Belongs to the AfsR/DnrI/RedD regulatory family.</text>
</comment>
<dbReference type="InterPro" id="IPR027417">
    <property type="entry name" value="P-loop_NTPase"/>
</dbReference>
<dbReference type="GO" id="GO:0000160">
    <property type="term" value="P:phosphorelay signal transduction system"/>
    <property type="evidence" value="ECO:0007669"/>
    <property type="project" value="InterPro"/>
</dbReference>
<dbReference type="EMBL" id="MSIE01000060">
    <property type="protein sequence ID" value="OLF12526.1"/>
    <property type="molecule type" value="Genomic_DNA"/>
</dbReference>
<dbReference type="Pfam" id="PF13374">
    <property type="entry name" value="TPR_10"/>
    <property type="match status" value="1"/>
</dbReference>
<dbReference type="InterPro" id="IPR016032">
    <property type="entry name" value="Sig_transdc_resp-reg_C-effctor"/>
</dbReference>
<evidence type="ECO:0000256" key="7">
    <source>
        <dbReference type="SAM" id="MobiDB-lite"/>
    </source>
</evidence>
<keyword evidence="10" id="KW-1185">Reference proteome</keyword>
<dbReference type="SMART" id="SM00028">
    <property type="entry name" value="TPR"/>
    <property type="match status" value="7"/>
</dbReference>
<feature type="repeat" description="TPR" evidence="5">
    <location>
        <begin position="874"/>
        <end position="907"/>
    </location>
</feature>
<dbReference type="GO" id="GO:0006355">
    <property type="term" value="P:regulation of DNA-templated transcription"/>
    <property type="evidence" value="ECO:0007669"/>
    <property type="project" value="InterPro"/>
</dbReference>
<dbReference type="STRING" id="1912961.BU204_28890"/>
<dbReference type="PRINTS" id="PR00364">
    <property type="entry name" value="DISEASERSIST"/>
</dbReference>
<feature type="region of interest" description="Disordered" evidence="7">
    <location>
        <begin position="625"/>
        <end position="645"/>
    </location>
</feature>
<keyword evidence="3 6" id="KW-0238">DNA-binding</keyword>